<keyword evidence="2" id="KW-1133">Transmembrane helix</keyword>
<feature type="compositionally biased region" description="Basic residues" evidence="1">
    <location>
        <begin position="18"/>
        <end position="30"/>
    </location>
</feature>
<feature type="compositionally biased region" description="Low complexity" evidence="1">
    <location>
        <begin position="64"/>
        <end position="78"/>
    </location>
</feature>
<feature type="compositionally biased region" description="Gly residues" evidence="1">
    <location>
        <begin position="38"/>
        <end position="50"/>
    </location>
</feature>
<dbReference type="OrthoDB" id="10056560at2759"/>
<feature type="region of interest" description="Disordered" evidence="1">
    <location>
        <begin position="1"/>
        <end position="123"/>
    </location>
</feature>
<feature type="compositionally biased region" description="Basic residues" evidence="1">
    <location>
        <begin position="112"/>
        <end position="123"/>
    </location>
</feature>
<organism evidence="3 4">
    <name type="scientific">Trichogramma brassicae</name>
    <dbReference type="NCBI Taxonomy" id="86971"/>
    <lineage>
        <taxon>Eukaryota</taxon>
        <taxon>Metazoa</taxon>
        <taxon>Ecdysozoa</taxon>
        <taxon>Arthropoda</taxon>
        <taxon>Hexapoda</taxon>
        <taxon>Insecta</taxon>
        <taxon>Pterygota</taxon>
        <taxon>Neoptera</taxon>
        <taxon>Endopterygota</taxon>
        <taxon>Hymenoptera</taxon>
        <taxon>Apocrita</taxon>
        <taxon>Proctotrupomorpha</taxon>
        <taxon>Chalcidoidea</taxon>
        <taxon>Trichogrammatidae</taxon>
        <taxon>Trichogramma</taxon>
    </lineage>
</organism>
<feature type="transmembrane region" description="Helical" evidence="2">
    <location>
        <begin position="324"/>
        <end position="353"/>
    </location>
</feature>
<sequence length="447" mass="48901">MLKHILTGQPSSSAAASRLHHHHHHHHQLPHSHNDYGNGAGGGPNGGGGAQAAASLQRDIYHPHQQQQQQHQQQQQQHSHGAPGMALRSSIRAQSSVDCYDGPTQGPNGHRLPPHHYNRHHPLNHSQLSVNNLAQRLANSSHHGNLNLSMLSASKHSVNSASPVVNLSGGAARGPNLTLQHAQQLHHQQTLNGAKANGGLDISRLSQPSVHHQQQQHQHHQNQQQTQTATQQQHPGSSQPSATTSAASSGPSILPLNVSWSSSSLSHVKHKPSVQAGVKETMTSLGLMCLVSLLLAMLSLSFLIRMSGVTFVPNSLISPEEFHVVYDVTIVLCAVALLLNLCCLLICAIQFLFAVKLVKPSYLANRGKLYRWTLSASTLKHTYRYIQARARAIDFLSLSLGFRTRRRRCPSFLNRTCSAREGREGRLKTPVPFGAISKDIYTYLLYI</sequence>
<evidence type="ECO:0000256" key="2">
    <source>
        <dbReference type="SAM" id="Phobius"/>
    </source>
</evidence>
<evidence type="ECO:0000313" key="3">
    <source>
        <dbReference type="EMBL" id="CAB0034497.1"/>
    </source>
</evidence>
<dbReference type="Pfam" id="PF15038">
    <property type="entry name" value="Jiraiya"/>
    <property type="match status" value="1"/>
</dbReference>
<feature type="region of interest" description="Disordered" evidence="1">
    <location>
        <begin position="207"/>
        <end position="250"/>
    </location>
</feature>
<feature type="transmembrane region" description="Helical" evidence="2">
    <location>
        <begin position="285"/>
        <end position="304"/>
    </location>
</feature>
<keyword evidence="2" id="KW-0472">Membrane</keyword>
<reference evidence="3 4" key="1">
    <citation type="submission" date="2020-02" db="EMBL/GenBank/DDBJ databases">
        <authorList>
            <person name="Ferguson B K."/>
        </authorList>
    </citation>
    <scope>NUCLEOTIDE SEQUENCE [LARGE SCALE GENOMIC DNA]</scope>
</reference>
<dbReference type="Proteomes" id="UP000479190">
    <property type="component" value="Unassembled WGS sequence"/>
</dbReference>
<evidence type="ECO:0000313" key="4">
    <source>
        <dbReference type="Proteomes" id="UP000479190"/>
    </source>
</evidence>
<protein>
    <submittedName>
        <fullName evidence="3">Uncharacterized protein</fullName>
    </submittedName>
</protein>
<keyword evidence="2" id="KW-0812">Transmembrane</keyword>
<dbReference type="EMBL" id="CADCXV010000745">
    <property type="protein sequence ID" value="CAB0034497.1"/>
    <property type="molecule type" value="Genomic_DNA"/>
</dbReference>
<name>A0A6H5I968_9HYME</name>
<accession>A0A6H5I968</accession>
<evidence type="ECO:0000256" key="1">
    <source>
        <dbReference type="SAM" id="MobiDB-lite"/>
    </source>
</evidence>
<keyword evidence="4" id="KW-1185">Reference proteome</keyword>
<proteinExistence type="predicted"/>
<dbReference type="InterPro" id="IPR029201">
    <property type="entry name" value="Jiraiya"/>
</dbReference>
<dbReference type="PANTHER" id="PTHR39947:SF1">
    <property type="entry name" value="IP19862P"/>
    <property type="match status" value="1"/>
</dbReference>
<dbReference type="PANTHER" id="PTHR39947">
    <property type="entry name" value="IP19862P"/>
    <property type="match status" value="1"/>
</dbReference>
<gene>
    <name evidence="3" type="ORF">TBRA_LOCUS6395</name>
</gene>
<feature type="compositionally biased region" description="Low complexity" evidence="1">
    <location>
        <begin position="211"/>
        <end position="250"/>
    </location>
</feature>
<dbReference type="AlphaFoldDB" id="A0A6H5I968"/>